<sequence length="159" mass="17747">MEKNTRPSTTIFSYILILFVLFLIGAIIVVYVIGTRPDPNPTPQTLTPTPTETPEPSVIFPPEGLTQEGLEEVFEPTNKQTFTISAEGVSPSEITFKSGDYANWVNNDDQEYTITLSTEKEPFVIYPGAEKTYLLKQTGDFTFEIAELSFVGRIIVTNE</sequence>
<proteinExistence type="predicted"/>
<protein>
    <recommendedName>
        <fullName evidence="4">EfeO-type cupredoxin-like domain-containing protein</fullName>
    </recommendedName>
</protein>
<dbReference type="SUPFAM" id="SSF49503">
    <property type="entry name" value="Cupredoxins"/>
    <property type="match status" value="1"/>
</dbReference>
<keyword evidence="1" id="KW-0472">Membrane</keyword>
<feature type="transmembrane region" description="Helical" evidence="1">
    <location>
        <begin position="12"/>
        <end position="34"/>
    </location>
</feature>
<gene>
    <name evidence="2" type="ORF">KC614_00700</name>
</gene>
<dbReference type="InterPro" id="IPR008972">
    <property type="entry name" value="Cupredoxin"/>
</dbReference>
<evidence type="ECO:0000313" key="2">
    <source>
        <dbReference type="EMBL" id="MCA9391708.1"/>
    </source>
</evidence>
<organism evidence="2 3">
    <name type="scientific">candidate division WWE3 bacterium</name>
    <dbReference type="NCBI Taxonomy" id="2053526"/>
    <lineage>
        <taxon>Bacteria</taxon>
        <taxon>Katanobacteria</taxon>
    </lineage>
</organism>
<dbReference type="Gene3D" id="2.60.40.420">
    <property type="entry name" value="Cupredoxins - blue copper proteins"/>
    <property type="match status" value="1"/>
</dbReference>
<keyword evidence="1" id="KW-1133">Transmembrane helix</keyword>
<evidence type="ECO:0000313" key="3">
    <source>
        <dbReference type="Proteomes" id="UP000751518"/>
    </source>
</evidence>
<evidence type="ECO:0008006" key="4">
    <source>
        <dbReference type="Google" id="ProtNLM"/>
    </source>
</evidence>
<reference evidence="2" key="2">
    <citation type="journal article" date="2021" name="Microbiome">
        <title>Successional dynamics and alternative stable states in a saline activated sludge microbial community over 9 years.</title>
        <authorList>
            <person name="Wang Y."/>
            <person name="Ye J."/>
            <person name="Ju F."/>
            <person name="Liu L."/>
            <person name="Boyd J.A."/>
            <person name="Deng Y."/>
            <person name="Parks D.H."/>
            <person name="Jiang X."/>
            <person name="Yin X."/>
            <person name="Woodcroft B.J."/>
            <person name="Tyson G.W."/>
            <person name="Hugenholtz P."/>
            <person name="Polz M.F."/>
            <person name="Zhang T."/>
        </authorList>
    </citation>
    <scope>NUCLEOTIDE SEQUENCE</scope>
    <source>
        <strain evidence="2">HKST-UBA03</strain>
    </source>
</reference>
<dbReference type="AlphaFoldDB" id="A0A955RRM5"/>
<keyword evidence="1" id="KW-0812">Transmembrane</keyword>
<name>A0A955RRM5_UNCKA</name>
<dbReference type="EMBL" id="JAGQKZ010000003">
    <property type="protein sequence ID" value="MCA9391708.1"/>
    <property type="molecule type" value="Genomic_DNA"/>
</dbReference>
<reference evidence="2" key="1">
    <citation type="submission" date="2020-04" db="EMBL/GenBank/DDBJ databases">
        <authorList>
            <person name="Zhang T."/>
        </authorList>
    </citation>
    <scope>NUCLEOTIDE SEQUENCE</scope>
    <source>
        <strain evidence="2">HKST-UBA03</strain>
    </source>
</reference>
<accession>A0A955RRM5</accession>
<comment type="caution">
    <text evidence="2">The sequence shown here is derived from an EMBL/GenBank/DDBJ whole genome shotgun (WGS) entry which is preliminary data.</text>
</comment>
<evidence type="ECO:0000256" key="1">
    <source>
        <dbReference type="SAM" id="Phobius"/>
    </source>
</evidence>
<dbReference type="Proteomes" id="UP000751518">
    <property type="component" value="Unassembled WGS sequence"/>
</dbReference>